<dbReference type="EMBL" id="JAZHOF010000004">
    <property type="protein sequence ID" value="MEJ8571916.1"/>
    <property type="molecule type" value="Genomic_DNA"/>
</dbReference>
<protein>
    <submittedName>
        <fullName evidence="2">Uncharacterized protein</fullName>
    </submittedName>
</protein>
<feature type="compositionally biased region" description="Low complexity" evidence="1">
    <location>
        <begin position="8"/>
        <end position="19"/>
    </location>
</feature>
<evidence type="ECO:0000313" key="3">
    <source>
        <dbReference type="Proteomes" id="UP001378188"/>
    </source>
</evidence>
<dbReference type="AlphaFoldDB" id="A0AAW9RWF3"/>
<feature type="region of interest" description="Disordered" evidence="1">
    <location>
        <begin position="191"/>
        <end position="255"/>
    </location>
</feature>
<name>A0AAW9RWF3_9HYPH</name>
<dbReference type="Proteomes" id="UP001378188">
    <property type="component" value="Unassembled WGS sequence"/>
</dbReference>
<feature type="compositionally biased region" description="Basic and acidic residues" evidence="1">
    <location>
        <begin position="243"/>
        <end position="255"/>
    </location>
</feature>
<keyword evidence="3" id="KW-1185">Reference proteome</keyword>
<feature type="compositionally biased region" description="Basic and acidic residues" evidence="1">
    <location>
        <begin position="208"/>
        <end position="217"/>
    </location>
</feature>
<accession>A0AAW9RWF3</accession>
<evidence type="ECO:0000256" key="1">
    <source>
        <dbReference type="SAM" id="MobiDB-lite"/>
    </source>
</evidence>
<dbReference type="RefSeq" id="WP_340329617.1">
    <property type="nucleotide sequence ID" value="NZ_JAZHOF010000004.1"/>
</dbReference>
<reference evidence="2 3" key="1">
    <citation type="submission" date="2024-02" db="EMBL/GenBank/DDBJ databases">
        <title>Genome analysis and characterization of Microbaculum marinisediminis sp. nov., isolated from marine sediment.</title>
        <authorList>
            <person name="Du Z.-J."/>
            <person name="Ye Y.-Q."/>
            <person name="Zhang Z.-R."/>
            <person name="Yuan S.-M."/>
            <person name="Zhang X.-Y."/>
        </authorList>
    </citation>
    <scope>NUCLEOTIDE SEQUENCE [LARGE SCALE GENOMIC DNA]</scope>
    <source>
        <strain evidence="2 3">SDUM1044001</strain>
    </source>
</reference>
<evidence type="ECO:0000313" key="2">
    <source>
        <dbReference type="EMBL" id="MEJ8571916.1"/>
    </source>
</evidence>
<sequence>MKKDEELPVAPAASPAEPAGIQRQPDPDYEAVRAAVMETARGRWFLDEHARRNRIADTGTVLAAVERLEHAVQGAGLAGIEASRSDISDISAILARTRSQMAALPDLDPGGPTGRGAIWRETVALRAINTMGEALQRIEDRVNAIAAATAGEDETAELAPSARSGTDAAVGRFLKDIAAFYADDVTWADEGAGSRDAARPGTGPDPGCRTDRADRDAAVPALPSRRFRSETSDDPVANASDGKIVRLREPGSRLY</sequence>
<organism evidence="2 3">
    <name type="scientific">Microbaculum marinum</name>
    <dbReference type="NCBI Taxonomy" id="1764581"/>
    <lineage>
        <taxon>Bacteria</taxon>
        <taxon>Pseudomonadati</taxon>
        <taxon>Pseudomonadota</taxon>
        <taxon>Alphaproteobacteria</taxon>
        <taxon>Hyphomicrobiales</taxon>
        <taxon>Tepidamorphaceae</taxon>
        <taxon>Microbaculum</taxon>
    </lineage>
</organism>
<comment type="caution">
    <text evidence="2">The sequence shown here is derived from an EMBL/GenBank/DDBJ whole genome shotgun (WGS) entry which is preliminary data.</text>
</comment>
<feature type="region of interest" description="Disordered" evidence="1">
    <location>
        <begin position="1"/>
        <end position="28"/>
    </location>
</feature>
<gene>
    <name evidence="2" type="ORF">V3328_10560</name>
</gene>
<proteinExistence type="predicted"/>